<dbReference type="Proteomes" id="UP000249016">
    <property type="component" value="Unassembled WGS sequence"/>
</dbReference>
<organism evidence="3 4">
    <name type="scientific">Spirosoma telluris</name>
    <dbReference type="NCBI Taxonomy" id="2183553"/>
    <lineage>
        <taxon>Bacteria</taxon>
        <taxon>Pseudomonadati</taxon>
        <taxon>Bacteroidota</taxon>
        <taxon>Cytophagia</taxon>
        <taxon>Cytophagales</taxon>
        <taxon>Cytophagaceae</taxon>
        <taxon>Spirosoma</taxon>
    </lineage>
</organism>
<dbReference type="InterPro" id="IPR000330">
    <property type="entry name" value="SNF2_N"/>
</dbReference>
<evidence type="ECO:0000313" key="3">
    <source>
        <dbReference type="EMBL" id="RAI74669.1"/>
    </source>
</evidence>
<dbReference type="EMBL" id="QLII01000001">
    <property type="protein sequence ID" value="RAI74669.1"/>
    <property type="molecule type" value="Genomic_DNA"/>
</dbReference>
<dbReference type="SUPFAM" id="SSF52540">
    <property type="entry name" value="P-loop containing nucleoside triphosphate hydrolases"/>
    <property type="match status" value="2"/>
</dbReference>
<feature type="domain" description="Helicase ATP-binding" evidence="2">
    <location>
        <begin position="499"/>
        <end position="655"/>
    </location>
</feature>
<name>A0A327NJV2_9BACT</name>
<dbReference type="Gene3D" id="3.40.50.300">
    <property type="entry name" value="P-loop containing nucleotide triphosphate hydrolases"/>
    <property type="match status" value="1"/>
</dbReference>
<dbReference type="Pfam" id="PF00271">
    <property type="entry name" value="Helicase_C"/>
    <property type="match status" value="1"/>
</dbReference>
<dbReference type="InterPro" id="IPR027417">
    <property type="entry name" value="P-loop_NTPase"/>
</dbReference>
<dbReference type="PANTHER" id="PTHR10799">
    <property type="entry name" value="SNF2/RAD54 HELICASE FAMILY"/>
    <property type="match status" value="1"/>
</dbReference>
<dbReference type="CDD" id="cd18793">
    <property type="entry name" value="SF2_C_SNF"/>
    <property type="match status" value="1"/>
</dbReference>
<dbReference type="InterPro" id="IPR038718">
    <property type="entry name" value="SNF2-like_sf"/>
</dbReference>
<sequence length="856" mass="99155">MAQSLFDQFRRHPITSQFAPSAKVEALRVQLCFDADGSYIRLLNERGEAVEPDYQSYSGALRNLLRALQQLHERNGFVIDWENPSAQLYLHQYDYLLDYVRHCPVVIDERQRPITFGNEPGELRLEIKSNADTGDVEKPNEQRLDARVRLLVDGLYEDDFLLINERHVLSEGRVIEVNEVGPAFNRIPLFDTSLAIADLTKYLSLALSNIDNLQVEYDDYRLLTTGTEPILAQPCLIFEKIDADQSLYVRVTQQLPQTDAGFLDEFDLYRYADINPLERTISVRIVERQPLIRLVDTVSQLIEKHTVKEKGRRKSQGQYIVEGNLFVLPEDVAGAFIYQELPQLLETFQLFGAEKLKQYRISTYPPRLNLSLSHGIDFLEGDATVSFGDQQLSLLDVIRQYNQQRYVQLSDGSHALVNETYIRKLERLFQKSKKDKVKLSFFDLPLAEDLLEGAVAEATFQKSRTFFTGFNDLSGKKPRLASVQATLRPYQERGVQWLEHLHEYHLNGCLADDMGLGKTLQTITLLSRFYPKETLPTLVVMPKSLLFNWQKEVERFNPNLFTYTYYADHRDLEEACQHHLIFTTYALLRNDIEKFREREFFYVILDESQNIKNVQSQASRAVVLLQAKHRLALSGTPIENNLSELYSLFRFLNPAMFGSVDQFSHNYLIPIQKHNDPDVINELRKKIYPFLLRRLKKNVLTELPDKIEQVLYIEMSDAQRRFYEQRRLFYKENIERQIAEKGLEQSQFFVFQAFNELRQIASIPEAKSDGRIESPKIETLVEQLTDAAANGHKMLVFVNYLAALERIGEQLDLQGIDYVSMSGSTRDRQRLVERFQTDPTCKVFLMTLKTGAPGLT</sequence>
<dbReference type="OrthoDB" id="9760715at2"/>
<evidence type="ECO:0000313" key="4">
    <source>
        <dbReference type="Proteomes" id="UP000249016"/>
    </source>
</evidence>
<dbReference type="AlphaFoldDB" id="A0A327NJV2"/>
<dbReference type="PROSITE" id="PS51192">
    <property type="entry name" value="HELICASE_ATP_BIND_1"/>
    <property type="match status" value="1"/>
</dbReference>
<dbReference type="CDD" id="cd18012">
    <property type="entry name" value="DEXQc_arch_SWI2_SNF2"/>
    <property type="match status" value="1"/>
</dbReference>
<reference evidence="3 4" key="1">
    <citation type="submission" date="2018-06" db="EMBL/GenBank/DDBJ databases">
        <title>Spirosoma sp. HMF3257 Genome sequencing and assembly.</title>
        <authorList>
            <person name="Kang H."/>
            <person name="Cha I."/>
            <person name="Kim H."/>
            <person name="Kang J."/>
            <person name="Joh K."/>
        </authorList>
    </citation>
    <scope>NUCLEOTIDE SEQUENCE [LARGE SCALE GENOMIC DNA]</scope>
    <source>
        <strain evidence="3 4">HMF3257</strain>
    </source>
</reference>
<dbReference type="GO" id="GO:0016787">
    <property type="term" value="F:hydrolase activity"/>
    <property type="evidence" value="ECO:0007669"/>
    <property type="project" value="UniProtKB-KW"/>
</dbReference>
<dbReference type="GO" id="GO:0005524">
    <property type="term" value="F:ATP binding"/>
    <property type="evidence" value="ECO:0007669"/>
    <property type="project" value="InterPro"/>
</dbReference>
<keyword evidence="4" id="KW-1185">Reference proteome</keyword>
<proteinExistence type="predicted"/>
<protein>
    <recommendedName>
        <fullName evidence="2">Helicase ATP-binding domain-containing protein</fullName>
    </recommendedName>
</protein>
<evidence type="ECO:0000256" key="1">
    <source>
        <dbReference type="ARBA" id="ARBA00022801"/>
    </source>
</evidence>
<dbReference type="InterPro" id="IPR014001">
    <property type="entry name" value="Helicase_ATP-bd"/>
</dbReference>
<dbReference type="SMART" id="SM00487">
    <property type="entry name" value="DEXDc"/>
    <property type="match status" value="1"/>
</dbReference>
<accession>A0A327NJV2</accession>
<gene>
    <name evidence="3" type="ORF">HMF3257_11085</name>
</gene>
<dbReference type="InterPro" id="IPR001650">
    <property type="entry name" value="Helicase_C-like"/>
</dbReference>
<evidence type="ECO:0000259" key="2">
    <source>
        <dbReference type="PROSITE" id="PS51192"/>
    </source>
</evidence>
<dbReference type="Gene3D" id="3.40.50.10810">
    <property type="entry name" value="Tandem AAA-ATPase domain"/>
    <property type="match status" value="1"/>
</dbReference>
<dbReference type="Pfam" id="PF00176">
    <property type="entry name" value="SNF2-rel_dom"/>
    <property type="match status" value="1"/>
</dbReference>
<comment type="caution">
    <text evidence="3">The sequence shown here is derived from an EMBL/GenBank/DDBJ whole genome shotgun (WGS) entry which is preliminary data.</text>
</comment>
<dbReference type="InterPro" id="IPR049730">
    <property type="entry name" value="SNF2/RAD54-like_C"/>
</dbReference>
<keyword evidence="1" id="KW-0378">Hydrolase</keyword>